<dbReference type="EMBL" id="BIFT01000001">
    <property type="protein sequence ID" value="GCE26375.1"/>
    <property type="molecule type" value="Genomic_DNA"/>
</dbReference>
<keyword evidence="2" id="KW-1185">Reference proteome</keyword>
<protein>
    <submittedName>
        <fullName evidence="1">Uncharacterized protein</fullName>
    </submittedName>
</protein>
<gene>
    <name evidence="1" type="ORF">KDA_18590</name>
</gene>
<name>A0A402B4U0_9CHLR</name>
<sequence length="57" mass="5969">MPVYVASMALGLVVLTTLTVQFKPVTVTLVNPSGIISSNVIGWLSGAEPGRLVMLNI</sequence>
<reference evidence="2" key="1">
    <citation type="submission" date="2018-12" db="EMBL/GenBank/DDBJ databases">
        <title>Tengunoibacter tsumagoiensis gen. nov., sp. nov., Dictyobacter kobayashii sp. nov., D. alpinus sp. nov., and D. joshuensis sp. nov. and description of Dictyobacteraceae fam. nov. within the order Ktedonobacterales isolated from Tengu-no-mugimeshi.</title>
        <authorList>
            <person name="Wang C.M."/>
            <person name="Zheng Y."/>
            <person name="Sakai Y."/>
            <person name="Toyoda A."/>
            <person name="Minakuchi Y."/>
            <person name="Abe K."/>
            <person name="Yokota A."/>
            <person name="Yabe S."/>
        </authorList>
    </citation>
    <scope>NUCLEOTIDE SEQUENCE [LARGE SCALE GENOMIC DNA]</scope>
    <source>
        <strain evidence="2">Uno16</strain>
    </source>
</reference>
<evidence type="ECO:0000313" key="2">
    <source>
        <dbReference type="Proteomes" id="UP000287171"/>
    </source>
</evidence>
<accession>A0A402B4U0</accession>
<organism evidence="1 2">
    <name type="scientific">Dictyobacter alpinus</name>
    <dbReference type="NCBI Taxonomy" id="2014873"/>
    <lineage>
        <taxon>Bacteria</taxon>
        <taxon>Bacillati</taxon>
        <taxon>Chloroflexota</taxon>
        <taxon>Ktedonobacteria</taxon>
        <taxon>Ktedonobacterales</taxon>
        <taxon>Dictyobacteraceae</taxon>
        <taxon>Dictyobacter</taxon>
    </lineage>
</organism>
<dbReference type="AlphaFoldDB" id="A0A402B4U0"/>
<proteinExistence type="predicted"/>
<dbReference type="Proteomes" id="UP000287171">
    <property type="component" value="Unassembled WGS sequence"/>
</dbReference>
<comment type="caution">
    <text evidence="1">The sequence shown here is derived from an EMBL/GenBank/DDBJ whole genome shotgun (WGS) entry which is preliminary data.</text>
</comment>
<evidence type="ECO:0000313" key="1">
    <source>
        <dbReference type="EMBL" id="GCE26375.1"/>
    </source>
</evidence>